<dbReference type="GO" id="GO:0005737">
    <property type="term" value="C:cytoplasm"/>
    <property type="evidence" value="ECO:0007669"/>
    <property type="project" value="TreeGrafter"/>
</dbReference>
<dbReference type="SUPFAM" id="SSF50729">
    <property type="entry name" value="PH domain-like"/>
    <property type="match status" value="1"/>
</dbReference>
<dbReference type="PROSITE" id="PS50196">
    <property type="entry name" value="RANBD1"/>
    <property type="match status" value="1"/>
</dbReference>
<evidence type="ECO:0000313" key="5">
    <source>
        <dbReference type="Proteomes" id="UP000018208"/>
    </source>
</evidence>
<dbReference type="GO" id="GO:0005643">
    <property type="term" value="C:nuclear pore"/>
    <property type="evidence" value="ECO:0007669"/>
    <property type="project" value="TreeGrafter"/>
</dbReference>
<dbReference type="PANTHER" id="PTHR23138:SF87">
    <property type="entry name" value="E3 SUMO-PROTEIN LIGASE RANBP2"/>
    <property type="match status" value="1"/>
</dbReference>
<dbReference type="EMBL" id="KI546046">
    <property type="protein sequence ID" value="EST47215.1"/>
    <property type="molecule type" value="Genomic_DNA"/>
</dbReference>
<dbReference type="SMART" id="SM00160">
    <property type="entry name" value="RanBD"/>
    <property type="match status" value="1"/>
</dbReference>
<protein>
    <submittedName>
        <fullName evidence="3">RAN binding protein 1</fullName>
    </submittedName>
</protein>
<dbReference type="AlphaFoldDB" id="V6LRM5"/>
<keyword evidence="5" id="KW-1185">Reference proteome</keyword>
<dbReference type="VEuPathDB" id="GiardiaDB:SS50377_23346"/>
<dbReference type="OrthoDB" id="2357150at2759"/>
<dbReference type="Proteomes" id="UP000018208">
    <property type="component" value="Unassembled WGS sequence"/>
</dbReference>
<evidence type="ECO:0000313" key="3">
    <source>
        <dbReference type="EMBL" id="EST47215.1"/>
    </source>
</evidence>
<gene>
    <name evidence="3" type="ORF">SS50377_12726</name>
    <name evidence="4" type="ORF">SS50377_23346</name>
</gene>
<name>V6LRM5_9EUKA</name>
<dbReference type="PANTHER" id="PTHR23138">
    <property type="entry name" value="RAN BINDING PROTEIN"/>
    <property type="match status" value="1"/>
</dbReference>
<evidence type="ECO:0000313" key="4">
    <source>
        <dbReference type="EMBL" id="KAH0575706.1"/>
    </source>
</evidence>
<dbReference type="InterPro" id="IPR045255">
    <property type="entry name" value="RanBP1-like"/>
</dbReference>
<sequence length="156" mass="17880">MSSLKTKIDSDEIELFREFAKVYRFAAPEWKERGDGELVIAKSDKFTRVLLHREGTGKLACNFPIYELKVEQMGTSAKAVTIACMDYSESGDKAVPTVFAFRFKEEDLAKKFIKLVGEQEKNSDKNVKQSNKEQSDDIKKEENKDSDIVEEIKKKE</sequence>
<feature type="region of interest" description="Disordered" evidence="1">
    <location>
        <begin position="120"/>
        <end position="156"/>
    </location>
</feature>
<feature type="domain" description="RanBD1" evidence="2">
    <location>
        <begin position="9"/>
        <end position="125"/>
    </location>
</feature>
<dbReference type="InterPro" id="IPR011993">
    <property type="entry name" value="PH-like_dom_sf"/>
</dbReference>
<dbReference type="EMBL" id="AUWU02000003">
    <property type="protein sequence ID" value="KAH0575706.1"/>
    <property type="molecule type" value="Genomic_DNA"/>
</dbReference>
<organism evidence="3">
    <name type="scientific">Spironucleus salmonicida</name>
    <dbReference type="NCBI Taxonomy" id="348837"/>
    <lineage>
        <taxon>Eukaryota</taxon>
        <taxon>Metamonada</taxon>
        <taxon>Diplomonadida</taxon>
        <taxon>Hexamitidae</taxon>
        <taxon>Hexamitinae</taxon>
        <taxon>Spironucleus</taxon>
    </lineage>
</organism>
<evidence type="ECO:0000256" key="1">
    <source>
        <dbReference type="SAM" id="MobiDB-lite"/>
    </source>
</evidence>
<accession>V6LRM5</accession>
<dbReference type="Gene3D" id="2.30.29.30">
    <property type="entry name" value="Pleckstrin-homology domain (PH domain)/Phosphotyrosine-binding domain (PTB)"/>
    <property type="match status" value="1"/>
</dbReference>
<reference evidence="4" key="2">
    <citation type="submission" date="2020-12" db="EMBL/GenBank/DDBJ databases">
        <title>New Spironucleus salmonicida genome in near-complete chromosomes.</title>
        <authorList>
            <person name="Xu F."/>
            <person name="Kurt Z."/>
            <person name="Jimenez-Gonzalez A."/>
            <person name="Astvaldsson A."/>
            <person name="Andersson J.O."/>
            <person name="Svard S.G."/>
        </authorList>
    </citation>
    <scope>NUCLEOTIDE SEQUENCE</scope>
    <source>
        <strain evidence="4">ATCC 50377</strain>
    </source>
</reference>
<dbReference type="Pfam" id="PF00638">
    <property type="entry name" value="Ran_BP1"/>
    <property type="match status" value="1"/>
</dbReference>
<reference evidence="3 4" key="1">
    <citation type="journal article" date="2014" name="PLoS Genet.">
        <title>The Genome of Spironucleus salmonicida Highlights a Fish Pathogen Adapted to Fluctuating Environments.</title>
        <authorList>
            <person name="Xu F."/>
            <person name="Jerlstrom-Hultqvist J."/>
            <person name="Einarsson E."/>
            <person name="Astvaldsson A."/>
            <person name="Svard S.G."/>
            <person name="Andersson J.O."/>
        </authorList>
    </citation>
    <scope>NUCLEOTIDE SEQUENCE</scope>
    <source>
        <strain evidence="4">ATCC 50377</strain>
    </source>
</reference>
<dbReference type="InterPro" id="IPR000156">
    <property type="entry name" value="Ran_bind_dom"/>
</dbReference>
<proteinExistence type="predicted"/>
<evidence type="ECO:0000259" key="2">
    <source>
        <dbReference type="PROSITE" id="PS50196"/>
    </source>
</evidence>
<dbReference type="GO" id="GO:0005096">
    <property type="term" value="F:GTPase activator activity"/>
    <property type="evidence" value="ECO:0007669"/>
    <property type="project" value="TreeGrafter"/>
</dbReference>